<organism evidence="2 3">
    <name type="scientific">Knoellia flava</name>
    <dbReference type="NCBI Taxonomy" id="913969"/>
    <lineage>
        <taxon>Bacteria</taxon>
        <taxon>Bacillati</taxon>
        <taxon>Actinomycetota</taxon>
        <taxon>Actinomycetes</taxon>
        <taxon>Micrococcales</taxon>
        <taxon>Intrasporangiaceae</taxon>
        <taxon>Knoellia</taxon>
    </lineage>
</organism>
<evidence type="ECO:0000259" key="1">
    <source>
        <dbReference type="PROSITE" id="PS51186"/>
    </source>
</evidence>
<dbReference type="CDD" id="cd04301">
    <property type="entry name" value="NAT_SF"/>
    <property type="match status" value="1"/>
</dbReference>
<dbReference type="InterPro" id="IPR000182">
    <property type="entry name" value="GNAT_dom"/>
</dbReference>
<comment type="caution">
    <text evidence="2">The sequence shown here is derived from an EMBL/GenBank/DDBJ whole genome shotgun (WGS) entry which is preliminary data.</text>
</comment>
<protein>
    <submittedName>
        <fullName evidence="2">N-acetyltransferase</fullName>
    </submittedName>
</protein>
<reference evidence="2" key="1">
    <citation type="journal article" date="2014" name="Int. J. Syst. Evol. Microbiol.">
        <title>Complete genome sequence of Corynebacterium casei LMG S-19264T (=DSM 44701T), isolated from a smear-ripened cheese.</title>
        <authorList>
            <consortium name="US DOE Joint Genome Institute (JGI-PGF)"/>
            <person name="Walter F."/>
            <person name="Albersmeier A."/>
            <person name="Kalinowski J."/>
            <person name="Ruckert C."/>
        </authorList>
    </citation>
    <scope>NUCLEOTIDE SEQUENCE</scope>
    <source>
        <strain evidence="2">CGMCC 1.10749</strain>
    </source>
</reference>
<dbReference type="GO" id="GO:0016747">
    <property type="term" value="F:acyltransferase activity, transferring groups other than amino-acyl groups"/>
    <property type="evidence" value="ECO:0007669"/>
    <property type="project" value="InterPro"/>
</dbReference>
<accession>A0A8H9FSC0</accession>
<dbReference type="Gene3D" id="3.40.630.30">
    <property type="match status" value="1"/>
</dbReference>
<dbReference type="PANTHER" id="PTHR43617">
    <property type="entry name" value="L-AMINO ACID N-ACETYLTRANSFERASE"/>
    <property type="match status" value="1"/>
</dbReference>
<sequence>MRMRDDMIIRRERPEDAAAVAALHDDAFVRVEGAARSVESSLVDELRGDGDVIDELTFVAELDGEVVGHVLCSAATLGEGASVGLGPIAVTPALQRQGIGAALMASVIASAEQRGDAAIVLLGDPDYYGHFGFRPAVELGIGSPGPWEDRYFQVKTLRAWRPELAGPFRYAPAFERLEA</sequence>
<dbReference type="PANTHER" id="PTHR43617:SF2">
    <property type="entry name" value="UPF0039 PROTEIN SLL0451"/>
    <property type="match status" value="1"/>
</dbReference>
<dbReference type="EMBL" id="BMEA01000001">
    <property type="protein sequence ID" value="GGB73780.1"/>
    <property type="molecule type" value="Genomic_DNA"/>
</dbReference>
<evidence type="ECO:0000313" key="3">
    <source>
        <dbReference type="Proteomes" id="UP000628079"/>
    </source>
</evidence>
<gene>
    <name evidence="2" type="primary">yhbS</name>
    <name evidence="2" type="ORF">GCM10011314_11580</name>
</gene>
<proteinExistence type="predicted"/>
<reference evidence="2" key="2">
    <citation type="submission" date="2020-09" db="EMBL/GenBank/DDBJ databases">
        <authorList>
            <person name="Sun Q."/>
            <person name="Zhou Y."/>
        </authorList>
    </citation>
    <scope>NUCLEOTIDE SEQUENCE</scope>
    <source>
        <strain evidence="2">CGMCC 1.10749</strain>
    </source>
</reference>
<dbReference type="Proteomes" id="UP000628079">
    <property type="component" value="Unassembled WGS sequence"/>
</dbReference>
<dbReference type="SUPFAM" id="SSF55729">
    <property type="entry name" value="Acyl-CoA N-acyltransferases (Nat)"/>
    <property type="match status" value="1"/>
</dbReference>
<evidence type="ECO:0000313" key="2">
    <source>
        <dbReference type="EMBL" id="GGB73780.1"/>
    </source>
</evidence>
<name>A0A8H9FSC0_9MICO</name>
<dbReference type="InterPro" id="IPR016181">
    <property type="entry name" value="Acyl_CoA_acyltransferase"/>
</dbReference>
<keyword evidence="2" id="KW-0808">Transferase</keyword>
<dbReference type="AlphaFoldDB" id="A0A8H9FSC0"/>
<dbReference type="Pfam" id="PF00583">
    <property type="entry name" value="Acetyltransf_1"/>
    <property type="match status" value="1"/>
</dbReference>
<dbReference type="InterPro" id="IPR050276">
    <property type="entry name" value="MshD_Acetyltransferase"/>
</dbReference>
<dbReference type="PROSITE" id="PS51186">
    <property type="entry name" value="GNAT"/>
    <property type="match status" value="1"/>
</dbReference>
<feature type="domain" description="N-acetyltransferase" evidence="1">
    <location>
        <begin position="7"/>
        <end position="158"/>
    </location>
</feature>